<evidence type="ECO:0000256" key="3">
    <source>
        <dbReference type="ARBA" id="ARBA00012744"/>
    </source>
</evidence>
<dbReference type="GO" id="GO:0016798">
    <property type="term" value="F:hydrolase activity, acting on glycosyl bonds"/>
    <property type="evidence" value="ECO:0007669"/>
    <property type="project" value="UniProtKB-KW"/>
</dbReference>
<dbReference type="Proteomes" id="UP001597097">
    <property type="component" value="Unassembled WGS sequence"/>
</dbReference>
<dbReference type="RefSeq" id="WP_219537080.1">
    <property type="nucleotide sequence ID" value="NZ_JAHKRM010000034.1"/>
</dbReference>
<evidence type="ECO:0000313" key="7">
    <source>
        <dbReference type="EMBL" id="MFD1547542.1"/>
    </source>
</evidence>
<evidence type="ECO:0000259" key="6">
    <source>
        <dbReference type="Pfam" id="PF00933"/>
    </source>
</evidence>
<evidence type="ECO:0000313" key="8">
    <source>
        <dbReference type="Proteomes" id="UP001597097"/>
    </source>
</evidence>
<proteinExistence type="inferred from homology"/>
<organism evidence="7 8">
    <name type="scientific">Nonomuraea guangzhouensis</name>
    <dbReference type="NCBI Taxonomy" id="1291555"/>
    <lineage>
        <taxon>Bacteria</taxon>
        <taxon>Bacillati</taxon>
        <taxon>Actinomycetota</taxon>
        <taxon>Actinomycetes</taxon>
        <taxon>Streptosporangiales</taxon>
        <taxon>Streptosporangiaceae</taxon>
        <taxon>Nonomuraea</taxon>
    </lineage>
</organism>
<keyword evidence="5 7" id="KW-0326">Glycosidase</keyword>
<comment type="caution">
    <text evidence="7">The sequence shown here is derived from an EMBL/GenBank/DDBJ whole genome shotgun (WGS) entry which is preliminary data.</text>
</comment>
<dbReference type="EMBL" id="JBHUCM010000078">
    <property type="protein sequence ID" value="MFD1547542.1"/>
    <property type="molecule type" value="Genomic_DNA"/>
</dbReference>
<dbReference type="InterPro" id="IPR001764">
    <property type="entry name" value="Glyco_hydro_3_N"/>
</dbReference>
<accession>A0ABW4GXP9</accession>
<dbReference type="Pfam" id="PF00933">
    <property type="entry name" value="Glyco_hydro_3"/>
    <property type="match status" value="1"/>
</dbReference>
<evidence type="ECO:0000256" key="2">
    <source>
        <dbReference type="ARBA" id="ARBA00005336"/>
    </source>
</evidence>
<sequence>MPPTSPAAAADTLTARNGTRFRDLNGNGTMEPYEDPRLSTAERVADLMTRLSLAEKAGLMFHTQVVATADGKVSNAPIRPGRVGAADLVGGKLITHLNVTEMPGPREMARWQNAVQELAARSPHGIPVTLSTDPRHGFGHNAAASFAARDLSAWPDQIGLAAIGDPDLVRRFGDVARREYLALGIRAALHPSVDLATEPRWARQYTTFGQDGELAGRLVVAYLEGFQGARLGPGSVACITKHFPGGGPQLDGEDPHFPYGREQIYPGGRFDEHLAPFRAAIAAGTAGLMPYYGIPMALELEGEPIEEIGFGFNRQIITGLLRERLGYDGVVCSDWGPVTDALSPDGSRGLPARAWGAEELTRHERVRRIVEAGCDQLGGEECVEILIDLVESGDIPESRIDESARRLLAVKFDLGLFDDPFVSEDEAVAVVGAPRFVAEGLAAQVRAMVALTPLDALPVRPARLHLDGLDPAAVAGAAEIVDDPGDADLIVVRIAAPWEARDTYMLESGFHAGSLDFAEADVARILGLVAVAPTALVVGLDRPAILTPFLDSGITLLAEFGASDRAVLDVVLGGAEPEGRLPFDLPRSMAAVETSFSDVPGDTADALFRAGYAAKNLR</sequence>
<evidence type="ECO:0000256" key="1">
    <source>
        <dbReference type="ARBA" id="ARBA00000448"/>
    </source>
</evidence>
<keyword evidence="8" id="KW-1185">Reference proteome</keyword>
<dbReference type="EC" id="3.2.1.21" evidence="3"/>
<evidence type="ECO:0000256" key="5">
    <source>
        <dbReference type="ARBA" id="ARBA00023295"/>
    </source>
</evidence>
<reference evidence="8" key="1">
    <citation type="journal article" date="2019" name="Int. J. Syst. Evol. Microbiol.">
        <title>The Global Catalogue of Microorganisms (GCM) 10K type strain sequencing project: providing services to taxonomists for standard genome sequencing and annotation.</title>
        <authorList>
            <consortium name="The Broad Institute Genomics Platform"/>
            <consortium name="The Broad Institute Genome Sequencing Center for Infectious Disease"/>
            <person name="Wu L."/>
            <person name="Ma J."/>
        </authorList>
    </citation>
    <scope>NUCLEOTIDE SEQUENCE [LARGE SCALE GENOMIC DNA]</scope>
    <source>
        <strain evidence="8">CGMCC 1.15399</strain>
    </source>
</reference>
<comment type="catalytic activity">
    <reaction evidence="1">
        <text>Hydrolysis of terminal, non-reducing beta-D-glucosyl residues with release of beta-D-glucose.</text>
        <dbReference type="EC" id="3.2.1.21"/>
    </reaction>
</comment>
<gene>
    <name evidence="7" type="ORF">ACFSJ0_61670</name>
</gene>
<name>A0ABW4GXP9_9ACTN</name>
<comment type="similarity">
    <text evidence="2">Belongs to the glycosyl hydrolase 3 family.</text>
</comment>
<protein>
    <recommendedName>
        <fullName evidence="3">beta-glucosidase</fullName>
        <ecNumber evidence="3">3.2.1.21</ecNumber>
    </recommendedName>
</protein>
<keyword evidence="7" id="KW-0378">Hydrolase</keyword>
<feature type="domain" description="Glycoside hydrolase family 3 N-terminal" evidence="6">
    <location>
        <begin position="106"/>
        <end position="409"/>
    </location>
</feature>
<evidence type="ECO:0000256" key="4">
    <source>
        <dbReference type="ARBA" id="ARBA00022729"/>
    </source>
</evidence>
<dbReference type="InterPro" id="IPR051915">
    <property type="entry name" value="Cellulose_Degrad_GH3"/>
</dbReference>
<dbReference type="PANTHER" id="PTHR30620">
    <property type="entry name" value="PERIPLASMIC BETA-GLUCOSIDASE-RELATED"/>
    <property type="match status" value="1"/>
</dbReference>
<keyword evidence="4" id="KW-0732">Signal</keyword>
<dbReference type="PANTHER" id="PTHR30620:SF16">
    <property type="entry name" value="LYSOSOMAL BETA GLUCOSIDASE"/>
    <property type="match status" value="1"/>
</dbReference>